<dbReference type="PANTHER" id="PTHR15288">
    <property type="entry name" value="DENN DOMAIN-CONTAINING PROTEIN 2"/>
    <property type="match status" value="1"/>
</dbReference>
<dbReference type="SMART" id="SM00799">
    <property type="entry name" value="DENN"/>
    <property type="match status" value="1"/>
</dbReference>
<evidence type="ECO:0000259" key="2">
    <source>
        <dbReference type="PROSITE" id="PS50211"/>
    </source>
</evidence>
<sequence>MESIDDDSDGEWPTSPMQVLEDAVRAAGEALHNVYSRSLPPSSPESFGHRRTRSDVVGNPLHKRSNSIQRFKSHMQRALRWGGNSSEHSRSTSFNPEILADQKRQWYECHSKTLDYSRYKEPTSLFEHFVIVGLHPDANLEVFEEAFARRRKWELDMAKSDHFDFRTLENQGPSLPKLEPQILFGYPPGKKLAMRPKDLASFCFPSGVKARVVQKTPSLSDLNEVVYGQEHLIRDDLSFIFSLKVADNATLYGVCLLVQEFVQRAPAICRVSSSVSQSSLGLSRYLVSAPRCYCVLTRVPFFELHYEMLNSIIMQGRLNRINYCISELAVTDHSLSTSKSCNESENTDSLPWVAEGEWKASDVPIDSAIALASVDGLDHEVTSLSSRWESLSPGRDTSSEVSDHIQMRTLHQDCGNDMHHLNNASCELSENHSVMEEKIHEDYESEPASHVVDSCACLENENLERLESFESFSSATSMVVLEDNDDIFLDNGTYVGNDMTLEWAKENKNDLLQIVGNYYSISLPPRGSEIIFQPLEHLQAIHYTRLPLSALQSSGEQSDPEIQDPNKASQVILQFAVAEEAAALSLWTTVTLCRMLSLEKILALITGVLLEKQVIMLCPNLGVLSAMVLSIIPIIRPFEWQSLFLPILPEKMLDFLDAPVPFIVGIQHKLANLKMKSSNIVIVNVVKDQVKMSNLPVLPRYKELISKLEPYHARLSSRSSNAQKHPIYRCNEVQAEAATHFLHVMKHYFESLCSDLRSYSITYVQSNNDRVSVLLKDSFIESFERKDQPFIKTPDCEYVGSNKLYHSSSRCKK</sequence>
<feature type="region of interest" description="Disordered" evidence="1">
    <location>
        <begin position="35"/>
        <end position="61"/>
    </location>
</feature>
<dbReference type="InterPro" id="IPR043153">
    <property type="entry name" value="DENN_C"/>
</dbReference>
<accession>A0AAV1DI41</accession>
<dbReference type="Pfam" id="PF02141">
    <property type="entry name" value="DENN"/>
    <property type="match status" value="1"/>
</dbReference>
<evidence type="ECO:0000313" key="3">
    <source>
        <dbReference type="EMBL" id="CAI9107530.1"/>
    </source>
</evidence>
<dbReference type="AlphaFoldDB" id="A0AAV1DI41"/>
<reference evidence="3" key="1">
    <citation type="submission" date="2023-03" db="EMBL/GenBank/DDBJ databases">
        <authorList>
            <person name="Julca I."/>
        </authorList>
    </citation>
    <scope>NUCLEOTIDE SEQUENCE</scope>
</reference>
<dbReference type="Gene3D" id="3.30.450.200">
    <property type="match status" value="1"/>
</dbReference>
<dbReference type="InterPro" id="IPR037516">
    <property type="entry name" value="Tripartite_DENN"/>
</dbReference>
<dbReference type="EMBL" id="OX459122">
    <property type="protein sequence ID" value="CAI9107530.1"/>
    <property type="molecule type" value="Genomic_DNA"/>
</dbReference>
<dbReference type="Gene3D" id="3.40.50.11500">
    <property type="match status" value="1"/>
</dbReference>
<dbReference type="Proteomes" id="UP001161247">
    <property type="component" value="Chromosome 5"/>
</dbReference>
<gene>
    <name evidence="3" type="ORF">OLC1_LOCUS15824</name>
</gene>
<feature type="domain" description="UDENN" evidence="2">
    <location>
        <begin position="164"/>
        <end position="813"/>
    </location>
</feature>
<protein>
    <submittedName>
        <fullName evidence="3">OLC1v1006903C1</fullName>
    </submittedName>
</protein>
<organism evidence="3 4">
    <name type="scientific">Oldenlandia corymbosa var. corymbosa</name>
    <dbReference type="NCBI Taxonomy" id="529605"/>
    <lineage>
        <taxon>Eukaryota</taxon>
        <taxon>Viridiplantae</taxon>
        <taxon>Streptophyta</taxon>
        <taxon>Embryophyta</taxon>
        <taxon>Tracheophyta</taxon>
        <taxon>Spermatophyta</taxon>
        <taxon>Magnoliopsida</taxon>
        <taxon>eudicotyledons</taxon>
        <taxon>Gunneridae</taxon>
        <taxon>Pentapetalae</taxon>
        <taxon>asterids</taxon>
        <taxon>lamiids</taxon>
        <taxon>Gentianales</taxon>
        <taxon>Rubiaceae</taxon>
        <taxon>Rubioideae</taxon>
        <taxon>Spermacoceae</taxon>
        <taxon>Hedyotis-Oldenlandia complex</taxon>
        <taxon>Oldenlandia</taxon>
    </lineage>
</organism>
<dbReference type="PANTHER" id="PTHR15288:SF0">
    <property type="entry name" value="UDENN DOMAIN-CONTAINING PROTEIN"/>
    <property type="match status" value="1"/>
</dbReference>
<keyword evidence="4" id="KW-1185">Reference proteome</keyword>
<evidence type="ECO:0000256" key="1">
    <source>
        <dbReference type="SAM" id="MobiDB-lite"/>
    </source>
</evidence>
<dbReference type="InterPro" id="IPR005113">
    <property type="entry name" value="uDENN_dom"/>
</dbReference>
<evidence type="ECO:0000313" key="4">
    <source>
        <dbReference type="Proteomes" id="UP001161247"/>
    </source>
</evidence>
<dbReference type="InterPro" id="IPR051942">
    <property type="entry name" value="DENN_domain_containing_2"/>
</dbReference>
<dbReference type="InterPro" id="IPR001194">
    <property type="entry name" value="cDENN_dom"/>
</dbReference>
<dbReference type="Pfam" id="PF03456">
    <property type="entry name" value="uDENN"/>
    <property type="match status" value="1"/>
</dbReference>
<dbReference type="PROSITE" id="PS50211">
    <property type="entry name" value="DENN"/>
    <property type="match status" value="1"/>
</dbReference>
<proteinExistence type="predicted"/>
<name>A0AAV1DI41_OLDCO</name>